<dbReference type="InterPro" id="IPR043153">
    <property type="entry name" value="DENN_C"/>
</dbReference>
<keyword evidence="6" id="KW-0963">Cytoplasm</keyword>
<dbReference type="Proteomes" id="UP001626550">
    <property type="component" value="Unassembled WGS sequence"/>
</dbReference>
<comment type="similarity">
    <text evidence="3">Belongs to the MADD family.</text>
</comment>
<dbReference type="SMART" id="SM00799">
    <property type="entry name" value="DENN"/>
    <property type="match status" value="1"/>
</dbReference>
<evidence type="ECO:0000313" key="11">
    <source>
        <dbReference type="Proteomes" id="UP001626550"/>
    </source>
</evidence>
<feature type="non-terminal residue" evidence="10">
    <location>
        <position position="658"/>
    </location>
</feature>
<dbReference type="PANTHER" id="PTHR13008">
    <property type="entry name" value="MAP-KINASE ACTIVATING DEATH DOMAIN PROTEIN MADD /DENN/AEX-3 C.ELEGANS"/>
    <property type="match status" value="1"/>
</dbReference>
<dbReference type="AlphaFoldDB" id="A0ABD2QC88"/>
<gene>
    <name evidence="10" type="ORF">Ciccas_004516</name>
</gene>
<dbReference type="InterPro" id="IPR001194">
    <property type="entry name" value="cDENN_dom"/>
</dbReference>
<evidence type="ECO:0000259" key="9">
    <source>
        <dbReference type="PROSITE" id="PS50211"/>
    </source>
</evidence>
<keyword evidence="5" id="KW-0472">Membrane</keyword>
<evidence type="ECO:0000256" key="7">
    <source>
        <dbReference type="ARBA" id="ARBA00022703"/>
    </source>
</evidence>
<evidence type="ECO:0000256" key="3">
    <source>
        <dbReference type="ARBA" id="ARBA00005978"/>
    </source>
</evidence>
<evidence type="ECO:0000256" key="5">
    <source>
        <dbReference type="ARBA" id="ARBA00022475"/>
    </source>
</evidence>
<accession>A0ABD2QC88</accession>
<dbReference type="GO" id="GO:0005886">
    <property type="term" value="C:plasma membrane"/>
    <property type="evidence" value="ECO:0007669"/>
    <property type="project" value="UniProtKB-SubCell"/>
</dbReference>
<dbReference type="InterPro" id="IPR005113">
    <property type="entry name" value="uDENN_dom"/>
</dbReference>
<feature type="region of interest" description="Disordered" evidence="8">
    <location>
        <begin position="624"/>
        <end position="658"/>
    </location>
</feature>
<keyword evidence="7" id="KW-0053">Apoptosis</keyword>
<reference evidence="10 11" key="1">
    <citation type="submission" date="2024-11" db="EMBL/GenBank/DDBJ databases">
        <title>Adaptive evolution of stress response genes in parasites aligns with host niche diversity.</title>
        <authorList>
            <person name="Hahn C."/>
            <person name="Resl P."/>
        </authorList>
    </citation>
    <scope>NUCLEOTIDE SEQUENCE [LARGE SCALE GENOMIC DNA]</scope>
    <source>
        <strain evidence="10">EGGRZ-B1_66</strain>
        <tissue evidence="10">Body</tissue>
    </source>
</reference>
<comment type="caution">
    <text evidence="10">The sequence shown here is derived from an EMBL/GenBank/DDBJ whole genome shotgun (WGS) entry which is preliminary data.</text>
</comment>
<proteinExistence type="inferred from homology"/>
<comment type="subcellular location">
    <subcellularLocation>
        <location evidence="1">Cell membrane</location>
    </subcellularLocation>
    <subcellularLocation>
        <location evidence="2">Cytoplasm</location>
    </subcellularLocation>
</comment>
<evidence type="ECO:0000256" key="8">
    <source>
        <dbReference type="SAM" id="MobiDB-lite"/>
    </source>
</evidence>
<dbReference type="SMART" id="SM00800">
    <property type="entry name" value="uDENN"/>
    <property type="match status" value="1"/>
</dbReference>
<feature type="domain" description="UDENN" evidence="9">
    <location>
        <begin position="17"/>
        <end position="451"/>
    </location>
</feature>
<name>A0ABD2QC88_9PLAT</name>
<evidence type="ECO:0000256" key="6">
    <source>
        <dbReference type="ARBA" id="ARBA00022490"/>
    </source>
</evidence>
<dbReference type="GO" id="GO:0005737">
    <property type="term" value="C:cytoplasm"/>
    <property type="evidence" value="ECO:0007669"/>
    <property type="project" value="UniProtKB-SubCell"/>
</dbReference>
<evidence type="ECO:0000313" key="10">
    <source>
        <dbReference type="EMBL" id="KAL3316837.1"/>
    </source>
</evidence>
<dbReference type="Pfam" id="PF02141">
    <property type="entry name" value="DENN"/>
    <property type="match status" value="1"/>
</dbReference>
<dbReference type="Gene3D" id="3.30.450.200">
    <property type="match status" value="1"/>
</dbReference>
<sequence length="658" mass="74954">MSLLPDSNYLCPRLVDYLLIVGKSQPVFDTETSHEPELLLRLPRANHKDFPLPSECVFFCQPDGCLNQEYQKVVITGTTSFIFALTDKDLGRTRYGICLNFYKKVTSDNQSVLTSLCFLSHHPYFSKFRDLLKTCKELILRGQSILNEIGSQKDIFNLLSQKETPETNVESELLHSIEIWIMRLLAAPVPMPGKTSLNVIQCDGSEELAFASPDKTRLTLIDFPLHLPLELLGAETCLHVLSAVMLEQKVVLQSKDYNALTMCVMALTTLLYPLQYMFPIIPLLPTSLKGAEQILCSPTPFIIGIPTTFLQSKPEFRLPIDVWLIDIDSNKIICSQHMEPLPPLPQPETKNLISHLKNTLTKLKDFNEIDFDNVDVTTRVAMVNFFDSNNTLANFTEHTRTIRLYPRPVVAFQHFSFIRSRNSICPFTRKLIFTQAVEFLSEWSLCPENEVFQRIQAGITDPTLIGDKSKWYSSGLLQIDYNLCEIGPPRLTEDRSSRTDSSVLNLSNFFQVYTLGEWISFLLSDTNDLDHIKSLLNSTHNDSLTDEVLEHYKPYASFQEVKEQARKLARELDMRKFSSQSSRSESASVSRRTSGASSIEDVAVKRKPALRQINRWDSKLKSVRYPDEDSAKLRKKSLLSSGSESFSDQDDSDIWDLQ</sequence>
<feature type="compositionally biased region" description="Acidic residues" evidence="8">
    <location>
        <begin position="647"/>
        <end position="658"/>
    </location>
</feature>
<dbReference type="InterPro" id="IPR005112">
    <property type="entry name" value="dDENN_dom"/>
</dbReference>
<dbReference type="PANTHER" id="PTHR13008:SF7">
    <property type="entry name" value="MAP KINASE-ACTIVATING DEATH DOMAIN PROTEIN"/>
    <property type="match status" value="1"/>
</dbReference>
<keyword evidence="5" id="KW-1003">Cell membrane</keyword>
<evidence type="ECO:0000256" key="1">
    <source>
        <dbReference type="ARBA" id="ARBA00004236"/>
    </source>
</evidence>
<evidence type="ECO:0000256" key="4">
    <source>
        <dbReference type="ARBA" id="ARBA00017868"/>
    </source>
</evidence>
<dbReference type="GO" id="GO:0006915">
    <property type="term" value="P:apoptotic process"/>
    <property type="evidence" value="ECO:0007669"/>
    <property type="project" value="UniProtKB-KW"/>
</dbReference>
<protein>
    <recommendedName>
        <fullName evidence="4">MAP kinase-activating death domain protein</fullName>
    </recommendedName>
</protein>
<dbReference type="InterPro" id="IPR039980">
    <property type="entry name" value="MADD"/>
</dbReference>
<dbReference type="EMBL" id="JBJKFK010000475">
    <property type="protein sequence ID" value="KAL3316837.1"/>
    <property type="molecule type" value="Genomic_DNA"/>
</dbReference>
<keyword evidence="11" id="KW-1185">Reference proteome</keyword>
<evidence type="ECO:0000256" key="2">
    <source>
        <dbReference type="ARBA" id="ARBA00004496"/>
    </source>
</evidence>
<dbReference type="SMART" id="SM00801">
    <property type="entry name" value="dDENN"/>
    <property type="match status" value="1"/>
</dbReference>
<organism evidence="10 11">
    <name type="scientific">Cichlidogyrus casuarinus</name>
    <dbReference type="NCBI Taxonomy" id="1844966"/>
    <lineage>
        <taxon>Eukaryota</taxon>
        <taxon>Metazoa</taxon>
        <taxon>Spiralia</taxon>
        <taxon>Lophotrochozoa</taxon>
        <taxon>Platyhelminthes</taxon>
        <taxon>Monogenea</taxon>
        <taxon>Monopisthocotylea</taxon>
        <taxon>Dactylogyridea</taxon>
        <taxon>Ancyrocephalidae</taxon>
        <taxon>Cichlidogyrus</taxon>
    </lineage>
</organism>
<dbReference type="Pfam" id="PF03456">
    <property type="entry name" value="uDENN"/>
    <property type="match status" value="1"/>
</dbReference>
<dbReference type="Gene3D" id="3.40.50.11500">
    <property type="match status" value="1"/>
</dbReference>
<dbReference type="InterPro" id="IPR037516">
    <property type="entry name" value="Tripartite_DENN"/>
</dbReference>
<dbReference type="PROSITE" id="PS50211">
    <property type="entry name" value="DENN"/>
    <property type="match status" value="1"/>
</dbReference>